<feature type="compositionally biased region" description="Low complexity" evidence="8">
    <location>
        <begin position="652"/>
        <end position="667"/>
    </location>
</feature>
<reference evidence="12 13" key="1">
    <citation type="submission" date="2016-07" db="EMBL/GenBank/DDBJ databases">
        <title>Pervasive Adenine N6-methylation of Active Genes in Fungi.</title>
        <authorList>
            <consortium name="DOE Joint Genome Institute"/>
            <person name="Mondo S.J."/>
            <person name="Dannebaum R.O."/>
            <person name="Kuo R.C."/>
            <person name="Labutti K."/>
            <person name="Haridas S."/>
            <person name="Kuo A."/>
            <person name="Salamov A."/>
            <person name="Ahrendt S.R."/>
            <person name="Lipzen A."/>
            <person name="Sullivan W."/>
            <person name="Andreopoulos W.B."/>
            <person name="Clum A."/>
            <person name="Lindquist E."/>
            <person name="Daum C."/>
            <person name="Ramamoorthy G.K."/>
            <person name="Gryganskyi A."/>
            <person name="Culley D."/>
            <person name="Magnuson J.K."/>
            <person name="James T.Y."/>
            <person name="O'Malley M.A."/>
            <person name="Stajich J.E."/>
            <person name="Spatafora J.W."/>
            <person name="Visel A."/>
            <person name="Grigoriev I.V."/>
        </authorList>
    </citation>
    <scope>NUCLEOTIDE SEQUENCE [LARGE SCALE GENOMIC DNA]</scope>
    <source>
        <strain evidence="12 13">PL171</strain>
    </source>
</reference>
<evidence type="ECO:0000256" key="6">
    <source>
        <dbReference type="ARBA" id="ARBA00022840"/>
    </source>
</evidence>
<evidence type="ECO:0000256" key="1">
    <source>
        <dbReference type="ARBA" id="ARBA00022527"/>
    </source>
</evidence>
<dbReference type="SUPFAM" id="SSF56112">
    <property type="entry name" value="Protein kinase-like (PK-like)"/>
    <property type="match status" value="1"/>
</dbReference>
<evidence type="ECO:0000256" key="2">
    <source>
        <dbReference type="ARBA" id="ARBA00022553"/>
    </source>
</evidence>
<evidence type="ECO:0000256" key="4">
    <source>
        <dbReference type="ARBA" id="ARBA00022741"/>
    </source>
</evidence>
<dbReference type="InterPro" id="IPR000961">
    <property type="entry name" value="AGC-kinase_C"/>
</dbReference>
<evidence type="ECO:0000259" key="10">
    <source>
        <dbReference type="PROSITE" id="PS50405"/>
    </source>
</evidence>
<dbReference type="Gene3D" id="1.20.1050.10">
    <property type="match status" value="1"/>
</dbReference>
<keyword evidence="4 7" id="KW-0547">Nucleotide-binding</keyword>
<name>A0A1Y2HFT5_9FUNG</name>
<dbReference type="Gene3D" id="3.30.200.20">
    <property type="entry name" value="Phosphorylase Kinase, domain 1"/>
    <property type="match status" value="1"/>
</dbReference>
<organism evidence="12 13">
    <name type="scientific">Catenaria anguillulae PL171</name>
    <dbReference type="NCBI Taxonomy" id="765915"/>
    <lineage>
        <taxon>Eukaryota</taxon>
        <taxon>Fungi</taxon>
        <taxon>Fungi incertae sedis</taxon>
        <taxon>Blastocladiomycota</taxon>
        <taxon>Blastocladiomycetes</taxon>
        <taxon>Blastocladiales</taxon>
        <taxon>Catenariaceae</taxon>
        <taxon>Catenaria</taxon>
    </lineage>
</organism>
<dbReference type="InterPro" id="IPR011009">
    <property type="entry name" value="Kinase-like_dom_sf"/>
</dbReference>
<evidence type="ECO:0000256" key="7">
    <source>
        <dbReference type="PROSITE-ProRule" id="PRU10141"/>
    </source>
</evidence>
<keyword evidence="3" id="KW-0808">Transferase</keyword>
<dbReference type="SUPFAM" id="SSF47616">
    <property type="entry name" value="GST C-terminal domain-like"/>
    <property type="match status" value="1"/>
</dbReference>
<keyword evidence="6 7" id="KW-0067">ATP-binding</keyword>
<accession>A0A1Y2HFT5</accession>
<feature type="compositionally biased region" description="Low complexity" evidence="8">
    <location>
        <begin position="618"/>
        <end position="627"/>
    </location>
</feature>
<sequence length="800" mass="86775">MATRFPPATSSLHPSTAVTAHANGHGHNHGLSGNASAPNVPQYQAESCRLYDTSAILDFVSSTPNLAHLRPQAHEEHAAAQHYLRLADNALTPHIAAWLYASIGIIPFVQHEVETARQSVIQVLATLESTLAHQPTLLSSHFSLADVAVSIALFPAFKNLLDQDTTRRFPGVTHWFFSCINNAQVQHVYDMLQHGQVTYEPKQEARKRKVTVDDYHIIQVLGKGCMGKVLLVRHKKSSNLYALKSISKSSVIMNKELSHTLAERKILSSIAQIQHPFLIQCHNAFTSESELFLVLDFVAGGDIATQLAKFGRFQLQRTRFYAAEIVLGVLELHRLGVVYRDLKPENILLQPDGHILLTDFGLSKMFRPSKDGSSNSNARTNTFAGTAEYLAPEILRNEEYGFEVDWWSFGTLVYEMLVGMTPFWADNHSVMYQRVLEDPLEFPADMASDARAFLSGLLERDPMRRLGHGATAARDIQGHVFFKGVNWEDVYYKRVEAPYVPKVRNALDLSNFEECFTQMSPKLSPPSHDLSASLQDVFMGYSWAPGAPIGSLSRSFMPATPLASSFYGSSAMSLASSLGGPKSEYPPFVDPATNKSSRPSSVDFGGTDFMMDLDDHPSSSAAAAARHPGSHAHHHHGHHHEHDDDELDLEDLTPSSASTSPAPSTNSAAAAIAQLTFNARVKKPPVTPAASPSPNPVNPFGGDASPRPSPWVLAPTSSVGMVAAPAAAGGSTLSSPTPSRPGTPNGPLVTPAAGGGSVFTQRSPSPARRGSASSSGTQRLQRSNSGMGSSYWQMFSSSRS</sequence>
<keyword evidence="1" id="KW-0723">Serine/threonine-protein kinase</keyword>
<feature type="compositionally biased region" description="Low complexity" evidence="8">
    <location>
        <begin position="20"/>
        <end position="36"/>
    </location>
</feature>
<dbReference type="Pfam" id="PF00069">
    <property type="entry name" value="Pkinase"/>
    <property type="match status" value="1"/>
</dbReference>
<feature type="compositionally biased region" description="Low complexity" evidence="8">
    <location>
        <begin position="727"/>
        <end position="737"/>
    </location>
</feature>
<comment type="caution">
    <text evidence="12">The sequence shown here is derived from an EMBL/GenBank/DDBJ whole genome shotgun (WGS) entry which is preliminary data.</text>
</comment>
<dbReference type="AlphaFoldDB" id="A0A1Y2HFT5"/>
<dbReference type="Pfam" id="PF00433">
    <property type="entry name" value="Pkinase_C"/>
    <property type="match status" value="1"/>
</dbReference>
<evidence type="ECO:0000259" key="9">
    <source>
        <dbReference type="PROSITE" id="PS50011"/>
    </source>
</evidence>
<dbReference type="PROSITE" id="PS50405">
    <property type="entry name" value="GST_CTER"/>
    <property type="match status" value="1"/>
</dbReference>
<dbReference type="GO" id="GO:0004674">
    <property type="term" value="F:protein serine/threonine kinase activity"/>
    <property type="evidence" value="ECO:0007669"/>
    <property type="project" value="UniProtKB-KW"/>
</dbReference>
<dbReference type="InterPro" id="IPR010987">
    <property type="entry name" value="Glutathione-S-Trfase_C-like"/>
</dbReference>
<feature type="region of interest" description="Disordered" evidence="8">
    <location>
        <begin position="585"/>
        <end position="667"/>
    </location>
</feature>
<evidence type="ECO:0000313" key="12">
    <source>
        <dbReference type="EMBL" id="ORZ33446.1"/>
    </source>
</evidence>
<dbReference type="EMBL" id="MCFL01000036">
    <property type="protein sequence ID" value="ORZ33446.1"/>
    <property type="molecule type" value="Genomic_DNA"/>
</dbReference>
<dbReference type="InterPro" id="IPR000719">
    <property type="entry name" value="Prot_kinase_dom"/>
</dbReference>
<keyword evidence="2" id="KW-0597">Phosphoprotein</keyword>
<feature type="region of interest" description="Disordered" evidence="8">
    <location>
        <begin position="683"/>
        <end position="713"/>
    </location>
</feature>
<dbReference type="InterPro" id="IPR036282">
    <property type="entry name" value="Glutathione-S-Trfase_C_sf"/>
</dbReference>
<feature type="compositionally biased region" description="Low complexity" evidence="8">
    <location>
        <begin position="763"/>
        <end position="776"/>
    </location>
</feature>
<dbReference type="InterPro" id="IPR008271">
    <property type="entry name" value="Ser/Thr_kinase_AS"/>
</dbReference>
<feature type="compositionally biased region" description="Polar residues" evidence="8">
    <location>
        <begin position="777"/>
        <end position="800"/>
    </location>
</feature>
<evidence type="ECO:0000259" key="11">
    <source>
        <dbReference type="PROSITE" id="PS51285"/>
    </source>
</evidence>
<dbReference type="Proteomes" id="UP000193411">
    <property type="component" value="Unassembled WGS sequence"/>
</dbReference>
<feature type="domain" description="AGC-kinase C-terminal" evidence="11">
    <location>
        <begin position="483"/>
        <end position="553"/>
    </location>
</feature>
<feature type="compositionally biased region" description="Polar residues" evidence="8">
    <location>
        <begin position="8"/>
        <end position="18"/>
    </location>
</feature>
<feature type="region of interest" description="Disordered" evidence="8">
    <location>
        <begin position="727"/>
        <end position="800"/>
    </location>
</feature>
<dbReference type="PROSITE" id="PS50011">
    <property type="entry name" value="PROTEIN_KINASE_DOM"/>
    <property type="match status" value="1"/>
</dbReference>
<evidence type="ECO:0000256" key="8">
    <source>
        <dbReference type="SAM" id="MobiDB-lite"/>
    </source>
</evidence>
<dbReference type="PROSITE" id="PS00108">
    <property type="entry name" value="PROTEIN_KINASE_ST"/>
    <property type="match status" value="1"/>
</dbReference>
<feature type="domain" description="GST C-terminal" evidence="10">
    <location>
        <begin position="73"/>
        <end position="205"/>
    </location>
</feature>
<proteinExistence type="predicted"/>
<dbReference type="InterPro" id="IPR017892">
    <property type="entry name" value="Pkinase_C"/>
</dbReference>
<feature type="binding site" evidence="7">
    <location>
        <position position="244"/>
    </location>
    <ligand>
        <name>ATP</name>
        <dbReference type="ChEBI" id="CHEBI:30616"/>
    </ligand>
</feature>
<dbReference type="SMART" id="SM00133">
    <property type="entry name" value="S_TK_X"/>
    <property type="match status" value="1"/>
</dbReference>
<feature type="compositionally biased region" description="Basic residues" evidence="8">
    <location>
        <begin position="628"/>
        <end position="639"/>
    </location>
</feature>
<evidence type="ECO:0000256" key="3">
    <source>
        <dbReference type="ARBA" id="ARBA00022679"/>
    </source>
</evidence>
<dbReference type="Gene3D" id="1.10.510.10">
    <property type="entry name" value="Transferase(Phosphotransferase) domain 1"/>
    <property type="match status" value="1"/>
</dbReference>
<protein>
    <submittedName>
        <fullName evidence="12">Kinase-like domain-containing protein</fullName>
    </submittedName>
</protein>
<dbReference type="GO" id="GO:0005524">
    <property type="term" value="F:ATP binding"/>
    <property type="evidence" value="ECO:0007669"/>
    <property type="project" value="UniProtKB-UniRule"/>
</dbReference>
<dbReference type="PROSITE" id="PS00107">
    <property type="entry name" value="PROTEIN_KINASE_ATP"/>
    <property type="match status" value="1"/>
</dbReference>
<dbReference type="FunFam" id="1.10.510.10:FF:000465">
    <property type="entry name" value="Non-specific serine/threonine protein kinase"/>
    <property type="match status" value="1"/>
</dbReference>
<dbReference type="InterPro" id="IPR017441">
    <property type="entry name" value="Protein_kinase_ATP_BS"/>
</dbReference>
<evidence type="ECO:0000256" key="5">
    <source>
        <dbReference type="ARBA" id="ARBA00022777"/>
    </source>
</evidence>
<feature type="domain" description="Protein kinase" evidence="9">
    <location>
        <begin position="215"/>
        <end position="482"/>
    </location>
</feature>
<keyword evidence="5 12" id="KW-0418">Kinase</keyword>
<dbReference type="PROSITE" id="PS51285">
    <property type="entry name" value="AGC_KINASE_CTER"/>
    <property type="match status" value="1"/>
</dbReference>
<feature type="compositionally biased region" description="Pro residues" evidence="8">
    <location>
        <begin position="685"/>
        <end position="697"/>
    </location>
</feature>
<dbReference type="STRING" id="765915.A0A1Y2HFT5"/>
<dbReference type="SMART" id="SM00220">
    <property type="entry name" value="S_TKc"/>
    <property type="match status" value="1"/>
</dbReference>
<keyword evidence="13" id="KW-1185">Reference proteome</keyword>
<evidence type="ECO:0000313" key="13">
    <source>
        <dbReference type="Proteomes" id="UP000193411"/>
    </source>
</evidence>
<feature type="region of interest" description="Disordered" evidence="8">
    <location>
        <begin position="1"/>
        <end position="38"/>
    </location>
</feature>
<dbReference type="PANTHER" id="PTHR24351">
    <property type="entry name" value="RIBOSOMAL PROTEIN S6 KINASE"/>
    <property type="match status" value="1"/>
</dbReference>
<gene>
    <name evidence="12" type="ORF">BCR44DRAFT_51745</name>
</gene>
<dbReference type="OrthoDB" id="63267at2759"/>